<accession>A0ACC6P7P3</accession>
<dbReference type="Proteomes" id="UP001380953">
    <property type="component" value="Unassembled WGS sequence"/>
</dbReference>
<dbReference type="EC" id="2.7.13.3" evidence="1"/>
<proteinExistence type="predicted"/>
<evidence type="ECO:0000313" key="1">
    <source>
        <dbReference type="EMBL" id="MEJ8302882.1"/>
    </source>
</evidence>
<gene>
    <name evidence="1" type="ORF">WKI47_03025</name>
</gene>
<protein>
    <submittedName>
        <fullName evidence="1">Sensor histidine kinase</fullName>
        <ecNumber evidence="1">2.7.13.3</ecNumber>
    </submittedName>
</protein>
<reference evidence="1" key="1">
    <citation type="submission" date="2024-03" db="EMBL/GenBank/DDBJ databases">
        <title>Whole genome sequecning of epiphytes from Marcgravia umbellata leaves.</title>
        <authorList>
            <person name="Kumar G."/>
            <person name="Savka M.A."/>
        </authorList>
    </citation>
    <scope>NUCLEOTIDE SEQUENCE</scope>
    <source>
        <strain evidence="1">RIT_BL5</strain>
    </source>
</reference>
<keyword evidence="1" id="KW-0418">Kinase</keyword>
<name>A0ACC6P7P3_9BACL</name>
<organism evidence="1 2">
    <name type="scientific">Saccharibacillus sacchari</name>
    <dbReference type="NCBI Taxonomy" id="456493"/>
    <lineage>
        <taxon>Bacteria</taxon>
        <taxon>Bacillati</taxon>
        <taxon>Bacillota</taxon>
        <taxon>Bacilli</taxon>
        <taxon>Bacillales</taxon>
        <taxon>Paenibacillaceae</taxon>
        <taxon>Saccharibacillus</taxon>
    </lineage>
</organism>
<sequence>MSKRYPLFATVRRKAGRLWNVMTGRLAYKLFVPFTTIVLLVVASLSVVSDQRLRGEAIRHSIDATSNNLLLVNRNVKDYMDGIAQFTLPQLQYDDLIHAVLNEGDDYASRMYLENYLRRMYYSRSDLAGLELYIVSEGKTYSLTREAYNISIRASTDAGTADTDWYKLLLKRPDNQLYRSLLGAAENGASSRTQPEAESDADVGRSGSAAYAERALAYHRVLRSIASRQPQAVLTVYVNPSALDTIVHDTPLEDGEHLLLFGADGDPYYTDDEAFYREAKGNGLQQALERAASGPADWKSGREDYLLMTDESAGGTWTLAKPMPYSRIYEAADAAREWNTLIGAGFVVLSALLVAFVSGAITRPLARLAQRMNRFSGGDFETQAPVRGHDEISHLTRHFNDMVQRTNELINERYRMKLVEQSAILKALEAELNPHFLYNALQAISTQALRGGRLDIADMVDDLAQSLRYCIGGSDIVPASDELRHIERYLSLQKARFGSRLRVEYAWHESLLNLRIPRLSVQSLVENSIKHALERVKNTVTIMIQAERTENGAVVTVSDDGPGIDPVRLKEVLDYLERPFTEREGGHIGLQNLHTRLKILYGEQAGLAIETGGQGTSLILHIPQGGEENV</sequence>
<keyword evidence="2" id="KW-1185">Reference proteome</keyword>
<dbReference type="EMBL" id="JBBKAR010000007">
    <property type="protein sequence ID" value="MEJ8302882.1"/>
    <property type="molecule type" value="Genomic_DNA"/>
</dbReference>
<comment type="caution">
    <text evidence="1">The sequence shown here is derived from an EMBL/GenBank/DDBJ whole genome shotgun (WGS) entry which is preliminary data.</text>
</comment>
<keyword evidence="1" id="KW-0808">Transferase</keyword>
<evidence type="ECO:0000313" key="2">
    <source>
        <dbReference type="Proteomes" id="UP001380953"/>
    </source>
</evidence>